<accession>A0A133VHG6</accession>
<reference evidence="2 3" key="1">
    <citation type="journal article" date="2016" name="Sci. Rep.">
        <title>Metabolic traits of an uncultured archaeal lineage -MSBL1- from brine pools of the Red Sea.</title>
        <authorList>
            <person name="Mwirichia R."/>
            <person name="Alam I."/>
            <person name="Rashid M."/>
            <person name="Vinu M."/>
            <person name="Ba-Alawi W."/>
            <person name="Anthony Kamau A."/>
            <person name="Kamanda Ngugi D."/>
            <person name="Goker M."/>
            <person name="Klenk H.P."/>
            <person name="Bajic V."/>
            <person name="Stingl U."/>
        </authorList>
    </citation>
    <scope>NUCLEOTIDE SEQUENCE [LARGE SCALE GENOMIC DNA]</scope>
    <source>
        <strain evidence="2">SCGC-AAA382A20</strain>
    </source>
</reference>
<evidence type="ECO:0000313" key="2">
    <source>
        <dbReference type="EMBL" id="KXB05864.1"/>
    </source>
</evidence>
<evidence type="ECO:0000256" key="1">
    <source>
        <dbReference type="SAM" id="Coils"/>
    </source>
</evidence>
<comment type="caution">
    <text evidence="2">The sequence shown here is derived from an EMBL/GenBank/DDBJ whole genome shotgun (WGS) entry which is preliminary data.</text>
</comment>
<proteinExistence type="predicted"/>
<protein>
    <submittedName>
        <fullName evidence="2">Uncharacterized protein</fullName>
    </submittedName>
</protein>
<keyword evidence="1" id="KW-0175">Coiled coil</keyword>
<keyword evidence="3" id="KW-1185">Reference proteome</keyword>
<feature type="coiled-coil region" evidence="1">
    <location>
        <begin position="10"/>
        <end position="37"/>
    </location>
</feature>
<dbReference type="InterPro" id="IPR055731">
    <property type="entry name" value="Pam3_gp33-like"/>
</dbReference>
<sequence>MADINDLKLYRKLYKKRKELKEKVSDLEEQMGEVEKQVLDYMVDNGISALNIEDNNIYIHRQLWASVPKSAEESDWEKLRNHPKFGRLIQNSINTHSLSSMLREERKNLEIDESIEDYLKSQGLDDVVSVYERESVRVRKSN</sequence>
<gene>
    <name evidence="2" type="ORF">AKJ51_04615</name>
</gene>
<dbReference type="AlphaFoldDB" id="A0A133VHG6"/>
<evidence type="ECO:0000313" key="3">
    <source>
        <dbReference type="Proteomes" id="UP000070263"/>
    </source>
</evidence>
<dbReference type="EMBL" id="LHYE01000072">
    <property type="protein sequence ID" value="KXB05864.1"/>
    <property type="molecule type" value="Genomic_DNA"/>
</dbReference>
<dbReference type="Pfam" id="PF23984">
    <property type="entry name" value="DUF7307"/>
    <property type="match status" value="1"/>
</dbReference>
<dbReference type="Proteomes" id="UP000070263">
    <property type="component" value="Unassembled WGS sequence"/>
</dbReference>
<organism evidence="2 3">
    <name type="scientific">candidate division MSBL1 archaeon SCGC-AAA382A20</name>
    <dbReference type="NCBI Taxonomy" id="1698280"/>
    <lineage>
        <taxon>Archaea</taxon>
        <taxon>Methanobacteriati</taxon>
        <taxon>Methanobacteriota</taxon>
        <taxon>candidate division MSBL1</taxon>
    </lineage>
</organism>
<name>A0A133VHG6_9EURY</name>